<evidence type="ECO:0000256" key="1">
    <source>
        <dbReference type="SAM" id="SignalP"/>
    </source>
</evidence>
<dbReference type="RefSeq" id="XP_018292578.1">
    <property type="nucleotide sequence ID" value="XM_018435757.1"/>
</dbReference>
<evidence type="ECO:0000313" key="3">
    <source>
        <dbReference type="Proteomes" id="UP000077315"/>
    </source>
</evidence>
<name>A0A162NIH4_PHYB8</name>
<keyword evidence="1" id="KW-0732">Signal</keyword>
<proteinExistence type="predicted"/>
<feature type="signal peptide" evidence="1">
    <location>
        <begin position="1"/>
        <end position="17"/>
    </location>
</feature>
<keyword evidence="3" id="KW-1185">Reference proteome</keyword>
<organism evidence="2 3">
    <name type="scientific">Phycomyces blakesleeanus (strain ATCC 8743b / DSM 1359 / FGSC 10004 / NBRC 33097 / NRRL 1555)</name>
    <dbReference type="NCBI Taxonomy" id="763407"/>
    <lineage>
        <taxon>Eukaryota</taxon>
        <taxon>Fungi</taxon>
        <taxon>Fungi incertae sedis</taxon>
        <taxon>Mucoromycota</taxon>
        <taxon>Mucoromycotina</taxon>
        <taxon>Mucoromycetes</taxon>
        <taxon>Mucorales</taxon>
        <taxon>Phycomycetaceae</taxon>
        <taxon>Phycomyces</taxon>
    </lineage>
</organism>
<evidence type="ECO:0000313" key="2">
    <source>
        <dbReference type="EMBL" id="OAD74538.1"/>
    </source>
</evidence>
<reference evidence="3" key="1">
    <citation type="submission" date="2015-06" db="EMBL/GenBank/DDBJ databases">
        <title>Expansion of signal transduction pathways in fungi by whole-genome duplication.</title>
        <authorList>
            <consortium name="DOE Joint Genome Institute"/>
            <person name="Corrochano L.M."/>
            <person name="Kuo A."/>
            <person name="Marcet-Houben M."/>
            <person name="Polaino S."/>
            <person name="Salamov A."/>
            <person name="Villalobos J.M."/>
            <person name="Alvarez M.I."/>
            <person name="Avalos J."/>
            <person name="Benito E.P."/>
            <person name="Benoit I."/>
            <person name="Burger G."/>
            <person name="Camino L.P."/>
            <person name="Canovas D."/>
            <person name="Cerda-Olmedo E."/>
            <person name="Cheng J.-F."/>
            <person name="Dominguez A."/>
            <person name="Elias M."/>
            <person name="Eslava A.P."/>
            <person name="Glaser F."/>
            <person name="Grimwood J."/>
            <person name="Gutierrez G."/>
            <person name="Heitman J."/>
            <person name="Henrissat B."/>
            <person name="Iturriaga E.A."/>
            <person name="Lang B.F."/>
            <person name="Lavin J.L."/>
            <person name="Lee S."/>
            <person name="Li W."/>
            <person name="Lindquist E."/>
            <person name="Lopez-Garcia S."/>
            <person name="Luque E.M."/>
            <person name="Marcos A.T."/>
            <person name="Martin J."/>
            <person name="McCluskey K."/>
            <person name="Medina H.R."/>
            <person name="Miralles-Duran A."/>
            <person name="Miyazaki A."/>
            <person name="Munoz-Torres E."/>
            <person name="Oguiza J.A."/>
            <person name="Ohm R."/>
            <person name="Olmedo M."/>
            <person name="Orejas M."/>
            <person name="Ortiz-Castellanos L."/>
            <person name="Pisabarro A.G."/>
            <person name="Rodriguez-Romero J."/>
            <person name="Ruiz-Herrera J."/>
            <person name="Ruiz-Vazquez R."/>
            <person name="Sanz C."/>
            <person name="Schackwitz W."/>
            <person name="Schmutz J."/>
            <person name="Shahriari M."/>
            <person name="Shelest E."/>
            <person name="Silva-Franco F."/>
            <person name="Soanes D."/>
            <person name="Syed K."/>
            <person name="Tagua V.G."/>
            <person name="Talbot N.J."/>
            <person name="Thon M."/>
            <person name="De vries R.P."/>
            <person name="Wiebenga A."/>
            <person name="Yadav J.S."/>
            <person name="Braun E.L."/>
            <person name="Baker S."/>
            <person name="Garre V."/>
            <person name="Horwitz B."/>
            <person name="Torres-Martinez S."/>
            <person name="Idnurm A."/>
            <person name="Herrera-Estrella A."/>
            <person name="Gabaldon T."/>
            <person name="Grigoriev I.V."/>
        </authorList>
    </citation>
    <scope>NUCLEOTIDE SEQUENCE [LARGE SCALE GENOMIC DNA]</scope>
    <source>
        <strain evidence="3">NRRL 1555(-)</strain>
    </source>
</reference>
<gene>
    <name evidence="2" type="ORF">PHYBLDRAFT_167945</name>
</gene>
<dbReference type="GeneID" id="28996663"/>
<dbReference type="EMBL" id="KV440979">
    <property type="protein sequence ID" value="OAD74538.1"/>
    <property type="molecule type" value="Genomic_DNA"/>
</dbReference>
<protein>
    <submittedName>
        <fullName evidence="2">Uncharacterized protein</fullName>
    </submittedName>
</protein>
<dbReference type="VEuPathDB" id="FungiDB:PHYBLDRAFT_167945"/>
<dbReference type="Proteomes" id="UP000077315">
    <property type="component" value="Unassembled WGS sequence"/>
</dbReference>
<dbReference type="AlphaFoldDB" id="A0A162NIH4"/>
<accession>A0A162NIH4</accession>
<dbReference type="OrthoDB" id="2289025at2759"/>
<sequence length="191" mass="21908">MTFVFFQLLIFPEFASTNCRISVNGKEKQATTKPTTWINIIYKASLSKQIGSVEVKTQYRALNHRLVGIDLIRITALVNSASDKHRLKVIFAFIAFAKYSTSYILHCVQTHLYTMCESAHIQPPLTFDQKPLFLSQVNKIIKAIACFQYIINSDNHNRVNGQTTLTDNILFHVTDPKLTRERKSITGHYNR</sequence>
<dbReference type="InParanoid" id="A0A162NIH4"/>
<feature type="chain" id="PRO_5007838138" evidence="1">
    <location>
        <begin position="18"/>
        <end position="191"/>
    </location>
</feature>